<feature type="transmembrane region" description="Helical" evidence="1">
    <location>
        <begin position="44"/>
        <end position="64"/>
    </location>
</feature>
<evidence type="ECO:0000313" key="3">
    <source>
        <dbReference type="Proteomes" id="UP000019063"/>
    </source>
</evidence>
<keyword evidence="1" id="KW-1133">Transmembrane helix</keyword>
<comment type="caution">
    <text evidence="2">The sequence shown here is derived from an EMBL/GenBank/DDBJ whole genome shotgun (WGS) entry which is preliminary data.</text>
</comment>
<sequence>MSPLPVLLVVSRLLLATALFYAVTETLSSTSLFDPGYTLTGPRLTLGAAALSGLMTVVAIWLVFGIRTRVVATLGTALYVGHITMLPGFGAVDATILAELALVGAIALPSILFGGGRFSMVRAGWSNVI</sequence>
<gene>
    <name evidence="2" type="ORF">ATO8_07691</name>
</gene>
<evidence type="ECO:0008006" key="4">
    <source>
        <dbReference type="Google" id="ProtNLM"/>
    </source>
</evidence>
<name>W4HLT9_9RHOB</name>
<dbReference type="EMBL" id="AQQW01000004">
    <property type="protein sequence ID" value="ETW13076.1"/>
    <property type="molecule type" value="Genomic_DNA"/>
</dbReference>
<keyword evidence="1" id="KW-0472">Membrane</keyword>
<dbReference type="RefSeq" id="WP_043843506.1">
    <property type="nucleotide sequence ID" value="NZ_AQQW01000004.1"/>
</dbReference>
<feature type="transmembrane region" description="Helical" evidence="1">
    <location>
        <begin position="96"/>
        <end position="115"/>
    </location>
</feature>
<dbReference type="eggNOG" id="ENOG502ZP73">
    <property type="taxonomic scope" value="Bacteria"/>
</dbReference>
<dbReference type="AlphaFoldDB" id="W4HLT9"/>
<protein>
    <recommendedName>
        <fullName evidence="4">DoxX family protein</fullName>
    </recommendedName>
</protein>
<proteinExistence type="predicted"/>
<organism evidence="2 3">
    <name type="scientific">Roseivivax marinus</name>
    <dbReference type="NCBI Taxonomy" id="1379903"/>
    <lineage>
        <taxon>Bacteria</taxon>
        <taxon>Pseudomonadati</taxon>
        <taxon>Pseudomonadota</taxon>
        <taxon>Alphaproteobacteria</taxon>
        <taxon>Rhodobacterales</taxon>
        <taxon>Roseobacteraceae</taxon>
        <taxon>Roseivivax</taxon>
    </lineage>
</organism>
<dbReference type="Proteomes" id="UP000019063">
    <property type="component" value="Unassembled WGS sequence"/>
</dbReference>
<reference evidence="2 3" key="1">
    <citation type="journal article" date="2014" name="Antonie Van Leeuwenhoek">
        <title>Roseivivax atlanticus sp. nov., isolated from surface seawater of the Atlantic Ocean.</title>
        <authorList>
            <person name="Li G."/>
            <person name="Lai Q."/>
            <person name="Liu X."/>
            <person name="Sun F."/>
            <person name="Shao Z."/>
        </authorList>
    </citation>
    <scope>NUCLEOTIDE SEQUENCE [LARGE SCALE GENOMIC DNA]</scope>
    <source>
        <strain evidence="2 3">22II-s10s</strain>
    </source>
</reference>
<evidence type="ECO:0000256" key="1">
    <source>
        <dbReference type="SAM" id="Phobius"/>
    </source>
</evidence>
<accession>W4HLT9</accession>
<feature type="transmembrane region" description="Helical" evidence="1">
    <location>
        <begin position="71"/>
        <end position="90"/>
    </location>
</feature>
<evidence type="ECO:0000313" key="2">
    <source>
        <dbReference type="EMBL" id="ETW13076.1"/>
    </source>
</evidence>
<keyword evidence="3" id="KW-1185">Reference proteome</keyword>
<keyword evidence="1" id="KW-0812">Transmembrane</keyword>